<accession>A0A6M9Z8H9</accession>
<organism evidence="2">
    <name type="scientific">Cressdnaviricota sp</name>
    <dbReference type="NCBI Taxonomy" id="2748378"/>
    <lineage>
        <taxon>Viruses</taxon>
        <taxon>Monodnaviria</taxon>
        <taxon>Shotokuvirae</taxon>
        <taxon>Cressdnaviricota</taxon>
    </lineage>
</organism>
<evidence type="ECO:0000313" key="2">
    <source>
        <dbReference type="EMBL" id="QKN88906.1"/>
    </source>
</evidence>
<proteinExistence type="predicted"/>
<feature type="region of interest" description="Disordered" evidence="1">
    <location>
        <begin position="1"/>
        <end position="20"/>
    </location>
</feature>
<reference evidence="2" key="1">
    <citation type="submission" date="2020-01" db="EMBL/GenBank/DDBJ databases">
        <title>Viral genomes from wild and zoo birds in China.</title>
        <authorList>
            <person name="Yao Y."/>
            <person name="Shan T."/>
            <person name="Yang S."/>
            <person name="Zhang W."/>
        </authorList>
    </citation>
    <scope>NUCLEOTIDE SEQUENCE</scope>
    <source>
        <strain evidence="2">Wftcra74cir1</strain>
    </source>
</reference>
<evidence type="ECO:0000256" key="1">
    <source>
        <dbReference type="SAM" id="MobiDB-lite"/>
    </source>
</evidence>
<feature type="compositionally biased region" description="Basic and acidic residues" evidence="1">
    <location>
        <begin position="1"/>
        <end position="15"/>
    </location>
</feature>
<dbReference type="EMBL" id="MT138094">
    <property type="protein sequence ID" value="QKN88906.1"/>
    <property type="molecule type" value="Genomic_DNA"/>
</dbReference>
<sequence length="225" mass="26781">MDHSLPNQELERSDSDDSSVYVDEDTDYNYVIRLTPQGKYEVQDVERWLRSQTRFSSWVLATETLPRKHYHLVVSVSNFDEDAFDIKPLVREFLFTYWPIRERGWGNAQYNCQLTQDLTQAITYAVKEKTFIYEGYAPEFIEECSKNSFTKNSTKTFTIEFNELKTQFLTEDMEPKTFMVKFIQLKAKYSQMVNVSHAYQYMLSLQVQKDPQYALEIAENYLYKQ</sequence>
<name>A0A6M9Z8H9_9VIRU</name>
<protein>
    <submittedName>
        <fullName evidence="2">Replication-associated protein</fullName>
    </submittedName>
</protein>